<feature type="transmembrane region" description="Helical" evidence="5">
    <location>
        <begin position="202"/>
        <end position="221"/>
    </location>
</feature>
<keyword evidence="4 5" id="KW-0472">Membrane</keyword>
<evidence type="ECO:0000256" key="4">
    <source>
        <dbReference type="ARBA" id="ARBA00023136"/>
    </source>
</evidence>
<dbReference type="GO" id="GO:0030026">
    <property type="term" value="P:intracellular manganese ion homeostasis"/>
    <property type="evidence" value="ECO:0007669"/>
    <property type="project" value="InterPro"/>
</dbReference>
<evidence type="ECO:0000256" key="1">
    <source>
        <dbReference type="ARBA" id="ARBA00004127"/>
    </source>
</evidence>
<dbReference type="PATRIC" id="fig|883113.3.peg.766"/>
<dbReference type="InterPro" id="IPR008217">
    <property type="entry name" value="Ccc1_fam"/>
</dbReference>
<dbReference type="eggNOG" id="COG1814">
    <property type="taxonomic scope" value="Bacteria"/>
</dbReference>
<evidence type="ECO:0000256" key="3">
    <source>
        <dbReference type="ARBA" id="ARBA00022989"/>
    </source>
</evidence>
<name>H3NIS9_9LACT</name>
<keyword evidence="2 5" id="KW-0812">Transmembrane</keyword>
<comment type="subcellular location">
    <subcellularLocation>
        <location evidence="1">Endomembrane system</location>
        <topology evidence="1">Multi-pass membrane protein</topology>
    </subcellularLocation>
</comment>
<reference evidence="6" key="1">
    <citation type="submission" date="2012-01" db="EMBL/GenBank/DDBJ databases">
        <title>The Genome Sequence of Facklamia languida CCUG 37842.</title>
        <authorList>
            <consortium name="The Broad Institute Genome Sequencing Platform"/>
            <person name="Earl A."/>
            <person name="Ward D."/>
            <person name="Feldgarden M."/>
            <person name="Gevers D."/>
            <person name="Huys G."/>
            <person name="Young S.K."/>
            <person name="Zeng Q."/>
            <person name="Gargeya S."/>
            <person name="Fitzgerald M."/>
            <person name="Haas B."/>
            <person name="Abouelleil A."/>
            <person name="Alvarado L."/>
            <person name="Arachchi H.M."/>
            <person name="Berlin A."/>
            <person name="Chapman S.B."/>
            <person name="Gearin G."/>
            <person name="Goldberg J."/>
            <person name="Griggs A."/>
            <person name="Gujja S."/>
            <person name="Hansen M."/>
            <person name="Heiman D."/>
            <person name="Howarth C."/>
            <person name="Larimer J."/>
            <person name="Lui A."/>
            <person name="MacDonald P.J.P."/>
            <person name="McCowen C."/>
            <person name="Montmayeur A."/>
            <person name="Murphy C."/>
            <person name="Neiman D."/>
            <person name="Pearson M."/>
            <person name="Priest M."/>
            <person name="Roberts A."/>
            <person name="Saif S."/>
            <person name="Shea T."/>
            <person name="Sisk P."/>
            <person name="Stolte C."/>
            <person name="Sykes S."/>
            <person name="Wortman J."/>
            <person name="Nusbaum C."/>
            <person name="Birren B."/>
        </authorList>
    </citation>
    <scope>NUCLEOTIDE SEQUENCE [LARGE SCALE GENOMIC DNA]</scope>
    <source>
        <strain evidence="6">CCUG 37842</strain>
    </source>
</reference>
<dbReference type="GO" id="GO:0005384">
    <property type="term" value="F:manganese ion transmembrane transporter activity"/>
    <property type="evidence" value="ECO:0007669"/>
    <property type="project" value="InterPro"/>
</dbReference>
<keyword evidence="7" id="KW-1185">Reference proteome</keyword>
<dbReference type="EMBL" id="AGEG01000009">
    <property type="protein sequence ID" value="EHR37207.1"/>
    <property type="molecule type" value="Genomic_DNA"/>
</dbReference>
<comment type="caution">
    <text evidence="6">The sequence shown here is derived from an EMBL/GenBank/DDBJ whole genome shotgun (WGS) entry which is preliminary data.</text>
</comment>
<dbReference type="AlphaFoldDB" id="H3NIS9"/>
<protein>
    <recommendedName>
        <fullName evidence="8">TIGR00267 family protein</fullName>
    </recommendedName>
</protein>
<feature type="transmembrane region" description="Helical" evidence="5">
    <location>
        <begin position="167"/>
        <end position="190"/>
    </location>
</feature>
<feature type="transmembrane region" description="Helical" evidence="5">
    <location>
        <begin position="12"/>
        <end position="34"/>
    </location>
</feature>
<dbReference type="GO" id="GO:0012505">
    <property type="term" value="C:endomembrane system"/>
    <property type="evidence" value="ECO:0007669"/>
    <property type="project" value="UniProtKB-SubCell"/>
</dbReference>
<dbReference type="OrthoDB" id="9781619at2"/>
<sequence>MTERAFNKGEGLKSMVYGGLDGAITTFAVVAGATGGELDMRVIIILGFANLLADGISMAVGDYLSSKSEKEYDENNRKKQQALSSSPQGLAQVYQDNGMQAEDAQKVADILSKYDQDTQDELIGFNSEPESHPLYNALITFFSFAIFGLVPLLVFIASYFNPGLIPYAFPVSITLTFVTLFILGTVKAFVTDGHVVKSGMEMLIIGGLAAVAAYGIGFFLGGI</sequence>
<feature type="transmembrane region" description="Helical" evidence="5">
    <location>
        <begin position="134"/>
        <end position="161"/>
    </location>
</feature>
<evidence type="ECO:0000256" key="2">
    <source>
        <dbReference type="ARBA" id="ARBA00022692"/>
    </source>
</evidence>
<proteinExistence type="predicted"/>
<organism evidence="6 7">
    <name type="scientific">Facklamia languida CCUG 37842</name>
    <dbReference type="NCBI Taxonomy" id="883113"/>
    <lineage>
        <taxon>Bacteria</taxon>
        <taxon>Bacillati</taxon>
        <taxon>Bacillota</taxon>
        <taxon>Bacilli</taxon>
        <taxon>Lactobacillales</taxon>
        <taxon>Aerococcaceae</taxon>
        <taxon>Facklamia</taxon>
    </lineage>
</organism>
<keyword evidence="3 5" id="KW-1133">Transmembrane helix</keyword>
<feature type="transmembrane region" description="Helical" evidence="5">
    <location>
        <begin position="40"/>
        <end position="60"/>
    </location>
</feature>
<evidence type="ECO:0008006" key="8">
    <source>
        <dbReference type="Google" id="ProtNLM"/>
    </source>
</evidence>
<dbReference type="Pfam" id="PF01988">
    <property type="entry name" value="VIT1"/>
    <property type="match status" value="1"/>
</dbReference>
<dbReference type="Proteomes" id="UP000006190">
    <property type="component" value="Unassembled WGS sequence"/>
</dbReference>
<dbReference type="STRING" id="883113.HMPREF9708_00768"/>
<evidence type="ECO:0000313" key="7">
    <source>
        <dbReference type="Proteomes" id="UP000006190"/>
    </source>
</evidence>
<gene>
    <name evidence="6" type="ORF">HMPREF9708_00768</name>
</gene>
<evidence type="ECO:0000256" key="5">
    <source>
        <dbReference type="SAM" id="Phobius"/>
    </source>
</evidence>
<dbReference type="PANTHER" id="PTHR31851">
    <property type="entry name" value="FE(2+)/MN(2+) TRANSPORTER PCL1"/>
    <property type="match status" value="1"/>
</dbReference>
<accession>H3NIS9</accession>
<dbReference type="RefSeq" id="WP_006308795.1">
    <property type="nucleotide sequence ID" value="NZ_JH601133.1"/>
</dbReference>
<dbReference type="HOGENOM" id="CLU_038957_2_0_9"/>
<evidence type="ECO:0000313" key="6">
    <source>
        <dbReference type="EMBL" id="EHR37207.1"/>
    </source>
</evidence>